<protein>
    <recommendedName>
        <fullName evidence="5">Peptidylamidoglycolate lyase</fullName>
    </recommendedName>
</protein>
<dbReference type="AlphaFoldDB" id="A0A6T9YSL9"/>
<dbReference type="Pfam" id="PF01436">
    <property type="entry name" value="NHL"/>
    <property type="match status" value="1"/>
</dbReference>
<dbReference type="PROSITE" id="PS51125">
    <property type="entry name" value="NHL"/>
    <property type="match status" value="2"/>
</dbReference>
<dbReference type="EMBL" id="HBHA01001960">
    <property type="protein sequence ID" value="CAD9581285.1"/>
    <property type="molecule type" value="Transcribed_RNA"/>
</dbReference>
<organism evidence="4">
    <name type="scientific">Bigelowiella natans</name>
    <name type="common">Pedinomonas minutissima</name>
    <name type="synonym">Chlorarachnion sp. (strain CCMP621)</name>
    <dbReference type="NCBI Taxonomy" id="227086"/>
    <lineage>
        <taxon>Eukaryota</taxon>
        <taxon>Sar</taxon>
        <taxon>Rhizaria</taxon>
        <taxon>Cercozoa</taxon>
        <taxon>Chlorarachniophyceae</taxon>
        <taxon>Bigelowiella</taxon>
    </lineage>
</organism>
<evidence type="ECO:0008006" key="5">
    <source>
        <dbReference type="Google" id="ProtNLM"/>
    </source>
</evidence>
<feature type="compositionally biased region" description="Acidic residues" evidence="3">
    <location>
        <begin position="600"/>
        <end position="609"/>
    </location>
</feature>
<dbReference type="InterPro" id="IPR001258">
    <property type="entry name" value="NHL_repeat"/>
</dbReference>
<evidence type="ECO:0000256" key="1">
    <source>
        <dbReference type="ARBA" id="ARBA00022737"/>
    </source>
</evidence>
<name>A0A6T9YSL9_BIGNA</name>
<reference evidence="4" key="1">
    <citation type="submission" date="2021-01" db="EMBL/GenBank/DDBJ databases">
        <authorList>
            <person name="Corre E."/>
            <person name="Pelletier E."/>
            <person name="Niang G."/>
            <person name="Scheremetjew M."/>
            <person name="Finn R."/>
            <person name="Kale V."/>
            <person name="Holt S."/>
            <person name="Cochrane G."/>
            <person name="Meng A."/>
            <person name="Brown T."/>
            <person name="Cohen L."/>
        </authorList>
    </citation>
    <scope>NUCLEOTIDE SEQUENCE</scope>
    <source>
        <strain evidence="4">CCMP1258.1</strain>
    </source>
</reference>
<evidence type="ECO:0000256" key="3">
    <source>
        <dbReference type="SAM" id="MobiDB-lite"/>
    </source>
</evidence>
<evidence type="ECO:0000313" key="4">
    <source>
        <dbReference type="EMBL" id="CAD9581285.1"/>
    </source>
</evidence>
<gene>
    <name evidence="4" type="ORF">BIGN1055_LOCUS1257</name>
</gene>
<dbReference type="PANTHER" id="PTHR46388:SF2">
    <property type="entry name" value="NHL REPEAT-CONTAINING PROTEIN 2"/>
    <property type="match status" value="1"/>
</dbReference>
<keyword evidence="1" id="KW-0677">Repeat</keyword>
<feature type="repeat" description="NHL" evidence="2">
    <location>
        <begin position="221"/>
        <end position="252"/>
    </location>
</feature>
<feature type="repeat" description="NHL" evidence="2">
    <location>
        <begin position="109"/>
        <end position="140"/>
    </location>
</feature>
<sequence>MLLLYLFFIVRIGLRKDKALLLESIVSEEDEENIDQRIDEGTSSDSILSQQFYGACSFNPARSTKERVAFQGDLMDMHHELVYGRKTMTIAGTSDFNGGYLDGSGQCAEFNRPSGMTFDESGTLYIADSMNHCVRRISPDLAWVTTLAGNGEPGYRDGAGSSALFNQTKDVAITPGGDLIVSDLGNHVIRCINTTTNVVTTLAGAAGKADYRDGPGESAMFDTPRGVAVTKRDSHIYVSDAGNFRIRRISPNGEVETVAGKGEVPPTFENDGPGLYAAFQDPTYLAVDSKDRIYVTDYGIGLVRRITPGGQVNTYAGKRIWVRGDQDKPIHYMDRKVLEHQYWVPMDRWKKEGFKEDYGLFDGNPLAFAYGICFDKNDTLYIVDDEMATIQVMHKKTRVVEPYAGTVWPYGDTRDGPARSATFQSPGAICAHPLAPFELYVSDFESNTIRKIYQGTVPESDRGMEAHNLLYLSEELDEARGDDPRFKDGKKVVETVMSGKLPPPMRERLHEEEKWVRLQLRKTAKNWIDSQEKRWEEMEDFERRVKIRQIQEAEGTEEMDSDGHRVLNYYSPAYRRRVKKAGGQLGMDPSAWGTGNGGLVDDDEGVGHM</sequence>
<feature type="region of interest" description="Disordered" evidence="3">
    <location>
        <begin position="589"/>
        <end position="609"/>
    </location>
</feature>
<dbReference type="Gene3D" id="2.120.10.30">
    <property type="entry name" value="TolB, C-terminal domain"/>
    <property type="match status" value="3"/>
</dbReference>
<evidence type="ECO:0000256" key="2">
    <source>
        <dbReference type="PROSITE-ProRule" id="PRU00504"/>
    </source>
</evidence>
<proteinExistence type="predicted"/>
<dbReference type="SUPFAM" id="SSF101898">
    <property type="entry name" value="NHL repeat"/>
    <property type="match status" value="1"/>
</dbReference>
<dbReference type="PANTHER" id="PTHR46388">
    <property type="entry name" value="NHL REPEAT-CONTAINING PROTEIN 2"/>
    <property type="match status" value="1"/>
</dbReference>
<dbReference type="InterPro" id="IPR011042">
    <property type="entry name" value="6-blade_b-propeller_TolB-like"/>
</dbReference>
<accession>A0A6T9YSL9</accession>